<protein>
    <recommendedName>
        <fullName evidence="1">Myb/SANT-like DNA-binding domain-containing protein</fullName>
    </recommendedName>
</protein>
<organism evidence="2 3">
    <name type="scientific">Clavelina lepadiformis</name>
    <name type="common">Light-bulb sea squirt</name>
    <name type="synonym">Ascidia lepadiformis</name>
    <dbReference type="NCBI Taxonomy" id="159417"/>
    <lineage>
        <taxon>Eukaryota</taxon>
        <taxon>Metazoa</taxon>
        <taxon>Chordata</taxon>
        <taxon>Tunicata</taxon>
        <taxon>Ascidiacea</taxon>
        <taxon>Aplousobranchia</taxon>
        <taxon>Clavelinidae</taxon>
        <taxon>Clavelina</taxon>
    </lineage>
</organism>
<name>A0ABP0G276_CLALP</name>
<evidence type="ECO:0000313" key="2">
    <source>
        <dbReference type="EMBL" id="CAK8684240.1"/>
    </source>
</evidence>
<sequence>MKRTRTENFSSSEHKLLTSIINENGLLKSIECKKLDKWNLNKKREAWNRVTELFNNQSPRSSPCSQAQLQTLWKNMKTKQAKMRHGGLRQQEASLCPEMGTTKTDEDLQVYCNVSGRPLSPSDYFADLKTISSTALAHDVYEQDSALENEENPRYPPLNPSINFQMQDDTMNFSHGSLLGVQSTEGVSNTNAFQQQHLHSETVPSSNITSQIQGCDTEMLNSKRFLEYSTDLEQNVSEPDQQNNQSQLLTTSQLQDAEPLVVQCSDANYNFQLLPQLEPASSSRSQAGANEEIPVQSRCDEDPLLKQQLHQHEIELLQCKINHWKKKEERAVRCEQREIEKHDLKMERRRQKIRNNN</sequence>
<dbReference type="Pfam" id="PF13873">
    <property type="entry name" value="Myb_DNA-bind_5"/>
    <property type="match status" value="1"/>
</dbReference>
<dbReference type="Proteomes" id="UP001642483">
    <property type="component" value="Unassembled WGS sequence"/>
</dbReference>
<evidence type="ECO:0000259" key="1">
    <source>
        <dbReference type="Pfam" id="PF13873"/>
    </source>
</evidence>
<accession>A0ABP0G276</accession>
<dbReference type="InterPro" id="IPR028002">
    <property type="entry name" value="Myb_DNA-bind_5"/>
</dbReference>
<keyword evidence="3" id="KW-1185">Reference proteome</keyword>
<evidence type="ECO:0000313" key="3">
    <source>
        <dbReference type="Proteomes" id="UP001642483"/>
    </source>
</evidence>
<proteinExistence type="predicted"/>
<feature type="domain" description="Myb/SANT-like DNA-binding" evidence="1">
    <location>
        <begin position="5"/>
        <end position="79"/>
    </location>
</feature>
<gene>
    <name evidence="2" type="ORF">CVLEPA_LOCUS15230</name>
</gene>
<dbReference type="EMBL" id="CAWYQH010000097">
    <property type="protein sequence ID" value="CAK8684240.1"/>
    <property type="molecule type" value="Genomic_DNA"/>
</dbReference>
<reference evidence="2 3" key="1">
    <citation type="submission" date="2024-02" db="EMBL/GenBank/DDBJ databases">
        <authorList>
            <person name="Daric V."/>
            <person name="Darras S."/>
        </authorList>
    </citation>
    <scope>NUCLEOTIDE SEQUENCE [LARGE SCALE GENOMIC DNA]</scope>
</reference>
<comment type="caution">
    <text evidence="2">The sequence shown here is derived from an EMBL/GenBank/DDBJ whole genome shotgun (WGS) entry which is preliminary data.</text>
</comment>